<dbReference type="EMBL" id="MNCJ02000318">
    <property type="protein sequence ID" value="KAF5813934.1"/>
    <property type="molecule type" value="Genomic_DNA"/>
</dbReference>
<reference evidence="1 3" key="1">
    <citation type="journal article" date="2017" name="Nature">
        <title>The sunflower genome provides insights into oil metabolism, flowering and Asterid evolution.</title>
        <authorList>
            <person name="Badouin H."/>
            <person name="Gouzy J."/>
            <person name="Grassa C.J."/>
            <person name="Murat F."/>
            <person name="Staton S.E."/>
            <person name="Cottret L."/>
            <person name="Lelandais-Briere C."/>
            <person name="Owens G.L."/>
            <person name="Carrere S."/>
            <person name="Mayjonade B."/>
            <person name="Legrand L."/>
            <person name="Gill N."/>
            <person name="Kane N.C."/>
            <person name="Bowers J.E."/>
            <person name="Hubner S."/>
            <person name="Bellec A."/>
            <person name="Berard A."/>
            <person name="Berges H."/>
            <person name="Blanchet N."/>
            <person name="Boniface M.C."/>
            <person name="Brunel D."/>
            <person name="Catrice O."/>
            <person name="Chaidir N."/>
            <person name="Claudel C."/>
            <person name="Donnadieu C."/>
            <person name="Faraut T."/>
            <person name="Fievet G."/>
            <person name="Helmstetter N."/>
            <person name="King M."/>
            <person name="Knapp S.J."/>
            <person name="Lai Z."/>
            <person name="Le Paslier M.C."/>
            <person name="Lippi Y."/>
            <person name="Lorenzon L."/>
            <person name="Mandel J.R."/>
            <person name="Marage G."/>
            <person name="Marchand G."/>
            <person name="Marquand E."/>
            <person name="Bret-Mestries E."/>
            <person name="Morien E."/>
            <person name="Nambeesan S."/>
            <person name="Nguyen T."/>
            <person name="Pegot-Espagnet P."/>
            <person name="Pouilly N."/>
            <person name="Raftis F."/>
            <person name="Sallet E."/>
            <person name="Schiex T."/>
            <person name="Thomas J."/>
            <person name="Vandecasteele C."/>
            <person name="Vares D."/>
            <person name="Vear F."/>
            <person name="Vautrin S."/>
            <person name="Crespi M."/>
            <person name="Mangin B."/>
            <person name="Burke J.M."/>
            <person name="Salse J."/>
            <person name="Munos S."/>
            <person name="Vincourt P."/>
            <person name="Rieseberg L.H."/>
            <person name="Langlade N.B."/>
        </authorList>
    </citation>
    <scope>NUCLEOTIDE SEQUENCE [LARGE SCALE GENOMIC DNA]</scope>
    <source>
        <strain evidence="3">cv. SF193</strain>
        <tissue evidence="1">Leaves</tissue>
    </source>
</reference>
<sequence>MFFYVWCRMSIIFTLNIKVCVKMFDIDFYRQVNVFARIFYIEYFFRCCKNV</sequence>
<reference evidence="2" key="2">
    <citation type="submission" date="2017-02" db="EMBL/GenBank/DDBJ databases">
        <title>Sunflower complete genome.</title>
        <authorList>
            <person name="Langlade N."/>
            <person name="Munos S."/>
        </authorList>
    </citation>
    <scope>NUCLEOTIDE SEQUENCE [LARGE SCALE GENOMIC DNA]</scope>
    <source>
        <tissue evidence="2">Leaves</tissue>
    </source>
</reference>
<evidence type="ECO:0000313" key="2">
    <source>
        <dbReference type="EMBL" id="OTG30919.1"/>
    </source>
</evidence>
<dbReference type="AlphaFoldDB" id="A0A251V6J5"/>
<keyword evidence="3" id="KW-1185">Reference proteome</keyword>
<name>A0A251V6J5_HELAN</name>
<gene>
    <name evidence="2" type="ORF">HannXRQ_Chr03g0069741</name>
    <name evidence="1" type="ORF">HanXRQr2_Chr03g0104641</name>
</gene>
<dbReference type="EMBL" id="CM007892">
    <property type="protein sequence ID" value="OTG30919.1"/>
    <property type="molecule type" value="Genomic_DNA"/>
</dbReference>
<protein>
    <submittedName>
        <fullName evidence="2">Uncharacterized protein</fullName>
    </submittedName>
</protein>
<dbReference type="Gramene" id="mRNA:HanXRQr2_Chr03g0104641">
    <property type="protein sequence ID" value="CDS:HanXRQr2_Chr03g0104641.1"/>
    <property type="gene ID" value="HanXRQr2_Chr03g0104641"/>
</dbReference>
<evidence type="ECO:0000313" key="1">
    <source>
        <dbReference type="EMBL" id="KAF5813934.1"/>
    </source>
</evidence>
<dbReference type="Proteomes" id="UP000215914">
    <property type="component" value="Chromosome 3"/>
</dbReference>
<accession>A0A251V6J5</accession>
<dbReference type="InParanoid" id="A0A251V6J5"/>
<reference evidence="1" key="3">
    <citation type="submission" date="2020-06" db="EMBL/GenBank/DDBJ databases">
        <title>Helianthus annuus Genome sequencing and assembly Release 2.</title>
        <authorList>
            <person name="Gouzy J."/>
            <person name="Langlade N."/>
            <person name="Munos S."/>
        </authorList>
    </citation>
    <scope>NUCLEOTIDE SEQUENCE</scope>
    <source>
        <tissue evidence="1">Leaves</tissue>
    </source>
</reference>
<proteinExistence type="predicted"/>
<organism evidence="2 3">
    <name type="scientific">Helianthus annuus</name>
    <name type="common">Common sunflower</name>
    <dbReference type="NCBI Taxonomy" id="4232"/>
    <lineage>
        <taxon>Eukaryota</taxon>
        <taxon>Viridiplantae</taxon>
        <taxon>Streptophyta</taxon>
        <taxon>Embryophyta</taxon>
        <taxon>Tracheophyta</taxon>
        <taxon>Spermatophyta</taxon>
        <taxon>Magnoliopsida</taxon>
        <taxon>eudicotyledons</taxon>
        <taxon>Gunneridae</taxon>
        <taxon>Pentapetalae</taxon>
        <taxon>asterids</taxon>
        <taxon>campanulids</taxon>
        <taxon>Asterales</taxon>
        <taxon>Asteraceae</taxon>
        <taxon>Asteroideae</taxon>
        <taxon>Heliantheae alliance</taxon>
        <taxon>Heliantheae</taxon>
        <taxon>Helianthus</taxon>
    </lineage>
</organism>
<evidence type="ECO:0000313" key="3">
    <source>
        <dbReference type="Proteomes" id="UP000215914"/>
    </source>
</evidence>